<dbReference type="PANTHER" id="PTHR10404:SF33">
    <property type="entry name" value="TRANSFERRIN RECEPTOR PROTEIN 2"/>
    <property type="match status" value="1"/>
</dbReference>
<dbReference type="RefSeq" id="XP_042610235.1">
    <property type="nucleotide sequence ID" value="XM_042754301.1"/>
</dbReference>
<proteinExistence type="inferred from homology"/>
<dbReference type="GO" id="GO:0140298">
    <property type="term" value="P:endocytic iron import into cell"/>
    <property type="evidence" value="ECO:0007669"/>
    <property type="project" value="TreeGrafter"/>
</dbReference>
<name>A0A9Q9XZ29_CYPCA</name>
<dbReference type="FunFam" id="3.40.630.10:FF:000101">
    <property type="entry name" value="N-acetylated alpha-linked acidic dipeptidase like 1"/>
    <property type="match status" value="1"/>
</dbReference>
<dbReference type="KEGG" id="ccar:109080732"/>
<protein>
    <submittedName>
        <fullName evidence="4">Transferrin receptor protein 2</fullName>
    </submittedName>
</protein>
<dbReference type="InterPro" id="IPR039373">
    <property type="entry name" value="Peptidase_M28B"/>
</dbReference>
<dbReference type="FunFam" id="1.20.930.40:FF:000002">
    <property type="entry name" value="Transferrin receptor protein 1"/>
    <property type="match status" value="1"/>
</dbReference>
<evidence type="ECO:0000259" key="3">
    <source>
        <dbReference type="Pfam" id="PF04389"/>
    </source>
</evidence>
<evidence type="ECO:0000313" key="4">
    <source>
        <dbReference type="RefSeq" id="XP_042610235.1"/>
    </source>
</evidence>
<dbReference type="InterPro" id="IPR007365">
    <property type="entry name" value="TFR-like_dimer_dom"/>
</dbReference>
<dbReference type="AlphaFoldDB" id="A0A9Q9XZ29"/>
<keyword evidence="4" id="KW-0675">Receptor</keyword>
<dbReference type="InterPro" id="IPR007484">
    <property type="entry name" value="Peptidase_M28"/>
</dbReference>
<reference evidence="4" key="1">
    <citation type="submission" date="2025-08" db="UniProtKB">
        <authorList>
            <consortium name="RefSeq"/>
        </authorList>
    </citation>
    <scope>IDENTIFICATION</scope>
    <source>
        <tissue evidence="4">Muscle</tissue>
    </source>
</reference>
<feature type="domain" description="Transferrin receptor-like dimerisation" evidence="2">
    <location>
        <begin position="541"/>
        <end position="651"/>
    </location>
</feature>
<dbReference type="GeneID" id="109080732"/>
<dbReference type="Pfam" id="PF04389">
    <property type="entry name" value="Peptidase_M28"/>
    <property type="match status" value="1"/>
</dbReference>
<accession>A0A9Q9XZ29</accession>
<dbReference type="Pfam" id="PF04253">
    <property type="entry name" value="TFR_dimer"/>
    <property type="match status" value="1"/>
</dbReference>
<dbReference type="GO" id="GO:0009897">
    <property type="term" value="C:external side of plasma membrane"/>
    <property type="evidence" value="ECO:0007669"/>
    <property type="project" value="TreeGrafter"/>
</dbReference>
<dbReference type="OrthoDB" id="5841748at2759"/>
<evidence type="ECO:0000256" key="1">
    <source>
        <dbReference type="ARBA" id="ARBA00005634"/>
    </source>
</evidence>
<feature type="domain" description="Peptidase M28" evidence="3">
    <location>
        <begin position="291"/>
        <end position="471"/>
    </location>
</feature>
<dbReference type="CTD" id="7036"/>
<organism evidence="4">
    <name type="scientific">Cyprinus carpio</name>
    <name type="common">Common carp</name>
    <dbReference type="NCBI Taxonomy" id="7962"/>
    <lineage>
        <taxon>Eukaryota</taxon>
        <taxon>Metazoa</taxon>
        <taxon>Chordata</taxon>
        <taxon>Craniata</taxon>
        <taxon>Vertebrata</taxon>
        <taxon>Euteleostomi</taxon>
        <taxon>Actinopterygii</taxon>
        <taxon>Neopterygii</taxon>
        <taxon>Teleostei</taxon>
        <taxon>Ostariophysi</taxon>
        <taxon>Cypriniformes</taxon>
        <taxon>Cyprinidae</taxon>
        <taxon>Cyprininae</taxon>
        <taxon>Cyprinus</taxon>
    </lineage>
</organism>
<comment type="similarity">
    <text evidence="1">Belongs to the peptidase M28 family. M28B subfamily.</text>
</comment>
<gene>
    <name evidence="4" type="primary">tfr2</name>
</gene>
<evidence type="ECO:0000259" key="2">
    <source>
        <dbReference type="Pfam" id="PF04253"/>
    </source>
</evidence>
<dbReference type="CDD" id="cd09848">
    <property type="entry name" value="M28_TfR"/>
    <property type="match status" value="1"/>
</dbReference>
<dbReference type="Proteomes" id="UP001155660">
    <property type="component" value="Unplaced"/>
</dbReference>
<sequence length="662" mass="73154">MCRLCGNDGELIPLSDAAGAQHAPEGGVMYMAELREMLKKYLTEERIESTLRRVSRASHPPGSSEGNAVAREILQNLRTCAWTHLDRLALPPRCSFPSRVKRLPAILSTTSSSNNNTALLPQHEAAKNLFWLVDSEGEELEEIPLDSEGYCAYSATGTATYHQTFAKVRPRLHVCSLNGVKMFLEIVHSHFLSPQVHLGSGDPFTPGFPSFNHTQFPSTQSSGLPIIPAQPISANVASKLLSQLSGSSCPRGWQGRLPYVQCVLGPGFTGPGERRVKMAVYNTMKPVLLNNIFASIEGKIEPDHYIIIGAQRDSWGPGAVKSGVGTALLMELARTFSNMVENGFSPRRSLLFATSDIEEIGNQCDSLYFQGYLTMLHLKAVAYFSLDQAILGDDILSVYSSPLLADLIEGAIKQVEHPKHTGQSILSLVQRQGGWRNIVKPLYLNSGAYSFTAFGGVPAMQLHFTEDARSYPFVNTQLDSVGRLQELLQGRLGSVGRAVAELVGLMVLKLSHDQILPLDVTCYSNTVQQLSSKLNQHTAQLQWVFSARGDYSRAAKNLHEAIKNSDIQDERLARLYNTRIMRVEYYFLSQYVSVVETPFRHVFNGRGDHTLSALADHVSLLRSAPHLFNEARFRRQLALFTWTLQGAANALSGDVWNIDNPL</sequence>
<dbReference type="PANTHER" id="PTHR10404">
    <property type="entry name" value="N-ACETYLATED-ALPHA-LINKED ACIDIC DIPEPTIDASE"/>
    <property type="match status" value="1"/>
</dbReference>